<name>A0ABN3KXK1_9MICO</name>
<feature type="region of interest" description="Disordered" evidence="1">
    <location>
        <begin position="68"/>
        <end position="90"/>
    </location>
</feature>
<evidence type="ECO:0000313" key="2">
    <source>
        <dbReference type="EMBL" id="GAA2473979.1"/>
    </source>
</evidence>
<protein>
    <recommendedName>
        <fullName evidence="4">HNH endonuclease</fullName>
    </recommendedName>
</protein>
<evidence type="ECO:0008006" key="4">
    <source>
        <dbReference type="Google" id="ProtNLM"/>
    </source>
</evidence>
<evidence type="ECO:0000313" key="3">
    <source>
        <dbReference type="Proteomes" id="UP001500730"/>
    </source>
</evidence>
<dbReference type="Proteomes" id="UP001500730">
    <property type="component" value="Unassembled WGS sequence"/>
</dbReference>
<evidence type="ECO:0000256" key="1">
    <source>
        <dbReference type="SAM" id="MobiDB-lite"/>
    </source>
</evidence>
<dbReference type="EMBL" id="BAAARE010000003">
    <property type="protein sequence ID" value="GAA2473979.1"/>
    <property type="molecule type" value="Genomic_DNA"/>
</dbReference>
<reference evidence="2 3" key="1">
    <citation type="journal article" date="2019" name="Int. J. Syst. Evol. Microbiol.">
        <title>The Global Catalogue of Microorganisms (GCM) 10K type strain sequencing project: providing services to taxonomists for standard genome sequencing and annotation.</title>
        <authorList>
            <consortium name="The Broad Institute Genomics Platform"/>
            <consortium name="The Broad Institute Genome Sequencing Center for Infectious Disease"/>
            <person name="Wu L."/>
            <person name="Ma J."/>
        </authorList>
    </citation>
    <scope>NUCLEOTIDE SEQUENCE [LARGE SCALE GENOMIC DNA]</scope>
    <source>
        <strain evidence="2 3">JCM 16259</strain>
    </source>
</reference>
<sequence>MLYPLSYEGGAWLNPRWKPCCNERCNPRCNHDHGPANVDRLLDPGGKPAPGYGREERAAEELGLDLLAQPHERSPAMSVPRADRAVGLDR</sequence>
<gene>
    <name evidence="2" type="ORF">GCM10009858_09210</name>
</gene>
<feature type="compositionally biased region" description="Basic and acidic residues" evidence="1">
    <location>
        <begin position="81"/>
        <end position="90"/>
    </location>
</feature>
<proteinExistence type="predicted"/>
<accession>A0ABN3KXK1</accession>
<comment type="caution">
    <text evidence="2">The sequence shown here is derived from an EMBL/GenBank/DDBJ whole genome shotgun (WGS) entry which is preliminary data.</text>
</comment>
<keyword evidence="3" id="KW-1185">Reference proteome</keyword>
<organism evidence="2 3">
    <name type="scientific">Terrabacter carboxydivorans</name>
    <dbReference type="NCBI Taxonomy" id="619730"/>
    <lineage>
        <taxon>Bacteria</taxon>
        <taxon>Bacillati</taxon>
        <taxon>Actinomycetota</taxon>
        <taxon>Actinomycetes</taxon>
        <taxon>Micrococcales</taxon>
        <taxon>Intrasporangiaceae</taxon>
        <taxon>Terrabacter</taxon>
    </lineage>
</organism>